<feature type="compositionally biased region" description="Basic and acidic residues" evidence="1">
    <location>
        <begin position="92"/>
        <end position="153"/>
    </location>
</feature>
<evidence type="ECO:0000256" key="2">
    <source>
        <dbReference type="SAM" id="SignalP"/>
    </source>
</evidence>
<protein>
    <submittedName>
        <fullName evidence="3">Tetratricopeptide repeat protein</fullName>
    </submittedName>
</protein>
<feature type="chain" id="PRO_5020339998" evidence="2">
    <location>
        <begin position="23"/>
        <end position="334"/>
    </location>
</feature>
<feature type="compositionally biased region" description="Polar residues" evidence="1">
    <location>
        <begin position="44"/>
        <end position="62"/>
    </location>
</feature>
<dbReference type="AlphaFoldDB" id="A0A4R9FQL0"/>
<accession>A0A4R9FQL0</accession>
<feature type="region of interest" description="Disordered" evidence="1">
    <location>
        <begin position="44"/>
        <end position="205"/>
    </location>
</feature>
<evidence type="ECO:0000256" key="1">
    <source>
        <dbReference type="SAM" id="MobiDB-lite"/>
    </source>
</evidence>
<feature type="compositionally biased region" description="Polar residues" evidence="1">
    <location>
        <begin position="155"/>
        <end position="164"/>
    </location>
</feature>
<sequence length="334" mass="37233">MRMKRSLSFAILLILFSITNIDADFPLPFPERIDLSEEVQASNLEASDTNTGISNSSNVQEISSNSASASSNSVEMQSANSSESTSPSSEKTIGEEKKFVAKEKKTQLPNLSEKKEKKNGKKKDVQDPSKAAFDRGLLRLRNGQKDAAKEEFNKAATTEGSASAQAKLELSKLEDPKAQEVESSGEEDDSKWKTSLESARSMRAQGKNTEAEAVLLRVATEGSGEFRSRALLQLGDMLFRSGRYGDARGYLMDFWSRFGKTFPNAEDQNSREFKRQREEKELGAYLLFKASYKAGEGEWAKRFLRKYLDKTVSESEGVYSPLRSEMEMLAKSNL</sequence>
<dbReference type="Gene3D" id="1.25.40.10">
    <property type="entry name" value="Tetratricopeptide repeat domain"/>
    <property type="match status" value="1"/>
</dbReference>
<feature type="compositionally biased region" description="Low complexity" evidence="1">
    <location>
        <begin position="63"/>
        <end position="89"/>
    </location>
</feature>
<dbReference type="EMBL" id="RQEP01000018">
    <property type="protein sequence ID" value="TGK00645.1"/>
    <property type="molecule type" value="Genomic_DNA"/>
</dbReference>
<feature type="signal peptide" evidence="2">
    <location>
        <begin position="1"/>
        <end position="22"/>
    </location>
</feature>
<keyword evidence="2" id="KW-0732">Signal</keyword>
<organism evidence="3 4">
    <name type="scientific">Leptospira semungkisensis</name>
    <dbReference type="NCBI Taxonomy" id="2484985"/>
    <lineage>
        <taxon>Bacteria</taxon>
        <taxon>Pseudomonadati</taxon>
        <taxon>Spirochaetota</taxon>
        <taxon>Spirochaetia</taxon>
        <taxon>Leptospirales</taxon>
        <taxon>Leptospiraceae</taxon>
        <taxon>Leptospira</taxon>
    </lineage>
</organism>
<dbReference type="Proteomes" id="UP000297453">
    <property type="component" value="Unassembled WGS sequence"/>
</dbReference>
<feature type="compositionally biased region" description="Basic and acidic residues" evidence="1">
    <location>
        <begin position="169"/>
        <end position="180"/>
    </location>
</feature>
<dbReference type="OrthoDB" id="344384at2"/>
<dbReference type="InterPro" id="IPR011990">
    <property type="entry name" value="TPR-like_helical_dom_sf"/>
</dbReference>
<evidence type="ECO:0000313" key="4">
    <source>
        <dbReference type="Proteomes" id="UP000297453"/>
    </source>
</evidence>
<keyword evidence="4" id="KW-1185">Reference proteome</keyword>
<reference evidence="3" key="1">
    <citation type="journal article" date="2019" name="PLoS Negl. Trop. Dis.">
        <title>Revisiting the worldwide diversity of Leptospira species in the environment.</title>
        <authorList>
            <person name="Vincent A.T."/>
            <person name="Schiettekatte O."/>
            <person name="Bourhy P."/>
            <person name="Veyrier F.J."/>
            <person name="Picardeau M."/>
        </authorList>
    </citation>
    <scope>NUCLEOTIDE SEQUENCE [LARGE SCALE GENOMIC DNA]</scope>
    <source>
        <strain evidence="3">SSS9</strain>
    </source>
</reference>
<evidence type="ECO:0000313" key="3">
    <source>
        <dbReference type="EMBL" id="TGK00645.1"/>
    </source>
</evidence>
<dbReference type="SUPFAM" id="SSF48452">
    <property type="entry name" value="TPR-like"/>
    <property type="match status" value="1"/>
</dbReference>
<gene>
    <name evidence="3" type="ORF">EHO59_11890</name>
</gene>
<name>A0A4R9FQL0_9LEPT</name>
<comment type="caution">
    <text evidence="3">The sequence shown here is derived from an EMBL/GenBank/DDBJ whole genome shotgun (WGS) entry which is preliminary data.</text>
</comment>
<proteinExistence type="predicted"/>